<protein>
    <submittedName>
        <fullName evidence="5">Unannotated protein</fullName>
    </submittedName>
</protein>
<dbReference type="NCBIfam" id="TIGR00521">
    <property type="entry name" value="coaBC_dfp"/>
    <property type="match status" value="1"/>
</dbReference>
<dbReference type="PANTHER" id="PTHR14359">
    <property type="entry name" value="HOMO-OLIGOMERIC FLAVIN CONTAINING CYS DECARBOXYLASE FAMILY"/>
    <property type="match status" value="1"/>
</dbReference>
<dbReference type="Pfam" id="PF02441">
    <property type="entry name" value="Flavoprotein"/>
    <property type="match status" value="1"/>
</dbReference>
<evidence type="ECO:0000259" key="4">
    <source>
        <dbReference type="Pfam" id="PF04127"/>
    </source>
</evidence>
<feature type="domain" description="DNA/pantothenate metabolism flavoprotein C-terminal" evidence="4">
    <location>
        <begin position="185"/>
        <end position="394"/>
    </location>
</feature>
<dbReference type="GO" id="GO:0015941">
    <property type="term" value="P:pantothenate catabolic process"/>
    <property type="evidence" value="ECO:0007669"/>
    <property type="project" value="InterPro"/>
</dbReference>
<reference evidence="5" key="1">
    <citation type="submission" date="2020-05" db="EMBL/GenBank/DDBJ databases">
        <authorList>
            <person name="Chiriac C."/>
            <person name="Salcher M."/>
            <person name="Ghai R."/>
            <person name="Kavagutti S V."/>
        </authorList>
    </citation>
    <scope>NUCLEOTIDE SEQUENCE</scope>
</reference>
<dbReference type="AlphaFoldDB" id="A0A6J5ZFP9"/>
<dbReference type="GO" id="GO:0004632">
    <property type="term" value="F:phosphopantothenate--cysteine ligase activity"/>
    <property type="evidence" value="ECO:0007669"/>
    <property type="project" value="InterPro"/>
</dbReference>
<dbReference type="InterPro" id="IPR035929">
    <property type="entry name" value="CoaB-like_sf"/>
</dbReference>
<proteinExistence type="inferred from homology"/>
<dbReference type="InterPro" id="IPR005252">
    <property type="entry name" value="CoaBC"/>
</dbReference>
<dbReference type="PANTHER" id="PTHR14359:SF6">
    <property type="entry name" value="PHOSPHOPANTOTHENOYLCYSTEINE DECARBOXYLASE"/>
    <property type="match status" value="1"/>
</dbReference>
<accession>A0A6J5ZFP9</accession>
<gene>
    <name evidence="5" type="ORF">UFOPK4171_00791</name>
</gene>
<dbReference type="InterPro" id="IPR007085">
    <property type="entry name" value="DNA/pantothenate-metab_flavo_C"/>
</dbReference>
<evidence type="ECO:0000259" key="3">
    <source>
        <dbReference type="Pfam" id="PF02441"/>
    </source>
</evidence>
<dbReference type="GO" id="GO:0015937">
    <property type="term" value="P:coenzyme A biosynthetic process"/>
    <property type="evidence" value="ECO:0007669"/>
    <property type="project" value="InterPro"/>
</dbReference>
<dbReference type="GO" id="GO:0071513">
    <property type="term" value="C:phosphopantothenoylcysteine decarboxylase complex"/>
    <property type="evidence" value="ECO:0007669"/>
    <property type="project" value="TreeGrafter"/>
</dbReference>
<dbReference type="SUPFAM" id="SSF102645">
    <property type="entry name" value="CoaB-like"/>
    <property type="match status" value="1"/>
</dbReference>
<dbReference type="SUPFAM" id="SSF52507">
    <property type="entry name" value="Homo-oligomeric flavin-containing Cys decarboxylases, HFCD"/>
    <property type="match status" value="1"/>
</dbReference>
<dbReference type="GO" id="GO:0004633">
    <property type="term" value="F:phosphopantothenoylcysteine decarboxylase activity"/>
    <property type="evidence" value="ECO:0007669"/>
    <property type="project" value="InterPro"/>
</dbReference>
<keyword evidence="1" id="KW-0210">Decarboxylase</keyword>
<evidence type="ECO:0000256" key="1">
    <source>
        <dbReference type="ARBA" id="ARBA00022793"/>
    </source>
</evidence>
<organism evidence="5">
    <name type="scientific">freshwater metagenome</name>
    <dbReference type="NCBI Taxonomy" id="449393"/>
    <lineage>
        <taxon>unclassified sequences</taxon>
        <taxon>metagenomes</taxon>
        <taxon>ecological metagenomes</taxon>
    </lineage>
</organism>
<dbReference type="Pfam" id="PF04127">
    <property type="entry name" value="DFP"/>
    <property type="match status" value="1"/>
</dbReference>
<dbReference type="InterPro" id="IPR003382">
    <property type="entry name" value="Flavoprotein"/>
</dbReference>
<dbReference type="Gene3D" id="3.40.50.10300">
    <property type="entry name" value="CoaB-like"/>
    <property type="match status" value="1"/>
</dbReference>
<dbReference type="InterPro" id="IPR036551">
    <property type="entry name" value="Flavin_trans-like"/>
</dbReference>
<feature type="domain" description="Flavoprotein" evidence="3">
    <location>
        <begin position="7"/>
        <end position="176"/>
    </location>
</feature>
<dbReference type="HAMAP" id="MF_02225">
    <property type="entry name" value="CoaBC"/>
    <property type="match status" value="1"/>
</dbReference>
<keyword evidence="2" id="KW-0456">Lyase</keyword>
<sequence length="399" mass="42649">MPSRGRNLLLGVAGGISAYKSCDLIRRLQENGFVVTVVPTESSLNFIGKATWAALSGNKVYSDLWSETEDVPHIMLSNKSDLIVIAPATADLIARIAQGRADDLLTNIVLASTKPKILVPAMHPEMWLNDATQSNVKLLRSRGFLIIEPDFGKMTGSDVGVGRYPESTRIITEINEHLLRNADLIGKKILITAGGTREPIDPVRFIGNRSSGKQGFALAKAAANRGAEVHLIIANSELPSIDGITTTAVETADEMASVVAMEFEHCDALIMSAAVSDFKVSNSADLKYHKDEINSISLATNADIISNVSKSKKSSQVVVGFAAETINDSIDLERAGAKKLMSKGIDLIYVNDVSNGKIFGSDQTSGVIMDASGVVSQVPSISKDTLSDILLDQLLIKLG</sequence>
<dbReference type="Gene3D" id="3.40.50.1950">
    <property type="entry name" value="Flavin prenyltransferase-like"/>
    <property type="match status" value="1"/>
</dbReference>
<evidence type="ECO:0000256" key="2">
    <source>
        <dbReference type="ARBA" id="ARBA00023239"/>
    </source>
</evidence>
<dbReference type="EMBL" id="CAESAM010000078">
    <property type="protein sequence ID" value="CAB4341504.1"/>
    <property type="molecule type" value="Genomic_DNA"/>
</dbReference>
<name>A0A6J5ZFP9_9ZZZZ</name>
<dbReference type="GO" id="GO:0010181">
    <property type="term" value="F:FMN binding"/>
    <property type="evidence" value="ECO:0007669"/>
    <property type="project" value="InterPro"/>
</dbReference>
<evidence type="ECO:0000313" key="5">
    <source>
        <dbReference type="EMBL" id="CAB4341504.1"/>
    </source>
</evidence>